<reference evidence="2" key="1">
    <citation type="journal article" date="2013" name="J. Plant Res.">
        <title>Effect of fungi and light on seed germination of three Opuntia species from semiarid lands of central Mexico.</title>
        <authorList>
            <person name="Delgado-Sanchez P."/>
            <person name="Jimenez-Bremont J.F."/>
            <person name="Guerrero-Gonzalez Mde L."/>
            <person name="Flores J."/>
        </authorList>
    </citation>
    <scope>NUCLEOTIDE SEQUENCE</scope>
    <source>
        <tissue evidence="2">Cladode</tissue>
    </source>
</reference>
<reference evidence="2" key="2">
    <citation type="submission" date="2020-07" db="EMBL/GenBank/DDBJ databases">
        <authorList>
            <person name="Vera ALvarez R."/>
            <person name="Arias-Moreno D.M."/>
            <person name="Jimenez-Jacinto V."/>
            <person name="Jimenez-Bremont J.F."/>
            <person name="Swaminathan K."/>
            <person name="Moose S.P."/>
            <person name="Guerrero-Gonzalez M.L."/>
            <person name="Marino-Ramirez L."/>
            <person name="Landsman D."/>
            <person name="Rodriguez-Kessler M."/>
            <person name="Delgado-Sanchez P."/>
        </authorList>
    </citation>
    <scope>NUCLEOTIDE SEQUENCE</scope>
    <source>
        <tissue evidence="2">Cladode</tissue>
    </source>
</reference>
<organism evidence="2">
    <name type="scientific">Opuntia streptacantha</name>
    <name type="common">Prickly pear cactus</name>
    <name type="synonym">Opuntia cardona</name>
    <dbReference type="NCBI Taxonomy" id="393608"/>
    <lineage>
        <taxon>Eukaryota</taxon>
        <taxon>Viridiplantae</taxon>
        <taxon>Streptophyta</taxon>
        <taxon>Embryophyta</taxon>
        <taxon>Tracheophyta</taxon>
        <taxon>Spermatophyta</taxon>
        <taxon>Magnoliopsida</taxon>
        <taxon>eudicotyledons</taxon>
        <taxon>Gunneridae</taxon>
        <taxon>Pentapetalae</taxon>
        <taxon>Caryophyllales</taxon>
        <taxon>Cactineae</taxon>
        <taxon>Cactaceae</taxon>
        <taxon>Opuntioideae</taxon>
        <taxon>Opuntia</taxon>
    </lineage>
</organism>
<feature type="region of interest" description="Disordered" evidence="1">
    <location>
        <begin position="34"/>
        <end position="73"/>
    </location>
</feature>
<dbReference type="AlphaFoldDB" id="A0A7C8ZEB1"/>
<protein>
    <submittedName>
        <fullName evidence="2">Uncharacterized protein</fullName>
    </submittedName>
</protein>
<dbReference type="EMBL" id="GISG01122997">
    <property type="protein sequence ID" value="MBA4641158.1"/>
    <property type="molecule type" value="Transcribed_RNA"/>
</dbReference>
<sequence>MRRRTDSSSTLVILPSPSRSIILNACMKSNLSVAEDSPSDHTSAVGMGAECSDFPGVEASEDEEEEYERAKEAEADLETDLDFLTRNICLGFRDLRSCFMVDDGDGGCEKRKWKAVMEERDR</sequence>
<accession>A0A7C8ZEB1</accession>
<dbReference type="EMBL" id="GISG01026662">
    <property type="protein sequence ID" value="MBA4619757.1"/>
    <property type="molecule type" value="Transcribed_RNA"/>
</dbReference>
<evidence type="ECO:0000313" key="2">
    <source>
        <dbReference type="EMBL" id="MBA4641158.1"/>
    </source>
</evidence>
<name>A0A7C8ZEB1_OPUST</name>
<proteinExistence type="predicted"/>
<evidence type="ECO:0000256" key="1">
    <source>
        <dbReference type="SAM" id="MobiDB-lite"/>
    </source>
</evidence>